<dbReference type="Proteomes" id="UP000561271">
    <property type="component" value="Unassembled WGS sequence"/>
</dbReference>
<evidence type="ECO:0000313" key="5">
    <source>
        <dbReference type="Proteomes" id="UP000561271"/>
    </source>
</evidence>
<name>A0A6V8PRW9_9ACTN</name>
<dbReference type="Proteomes" id="UP000576480">
    <property type="component" value="Unassembled WGS sequence"/>
</dbReference>
<dbReference type="Proteomes" id="UP000569018">
    <property type="component" value="Unassembled WGS sequence"/>
</dbReference>
<dbReference type="AlphaFoldDB" id="A0A6V8PRW9"/>
<organism evidence="2 7">
    <name type="scientific">Candidatus Hakubella thermalkaliphila</name>
    <dbReference type="NCBI Taxonomy" id="2754717"/>
    <lineage>
        <taxon>Bacteria</taxon>
        <taxon>Bacillati</taxon>
        <taxon>Actinomycetota</taxon>
        <taxon>Actinomycetota incertae sedis</taxon>
        <taxon>Candidatus Hakubellales</taxon>
        <taxon>Candidatus Hakubellaceae</taxon>
        <taxon>Candidatus Hakubella</taxon>
    </lineage>
</organism>
<dbReference type="RefSeq" id="WP_176229314.1">
    <property type="nucleotide sequence ID" value="NZ_BLRY01000002.1"/>
</dbReference>
<protein>
    <submittedName>
        <fullName evidence="2">Uncharacterized protein</fullName>
    </submittedName>
</protein>
<sequence>MTDQVTTIIESFVRRGLFASPEQAVVEMARDYILHQVERYRAIAEHLQSKYAMTYEQFEAYLKSRSATVAATPNPVLNQAVMTEEEDALDWKIAREMLQAWLGLEAEVGA</sequence>
<accession>A0A6V8PRW9</accession>
<comment type="caution">
    <text evidence="2">The sequence shown here is derived from an EMBL/GenBank/DDBJ whole genome shotgun (WGS) entry which is preliminary data.</text>
</comment>
<keyword evidence="8" id="KW-1185">Reference proteome</keyword>
<dbReference type="EMBL" id="BLRY01000002">
    <property type="protein sequence ID" value="GFP26648.1"/>
    <property type="molecule type" value="Genomic_DNA"/>
</dbReference>
<evidence type="ECO:0000313" key="3">
    <source>
        <dbReference type="EMBL" id="GFP37736.1"/>
    </source>
</evidence>
<evidence type="ECO:0000313" key="8">
    <source>
        <dbReference type="Proteomes" id="UP000591948"/>
    </source>
</evidence>
<dbReference type="EMBL" id="BLSD01000076">
    <property type="protein sequence ID" value="GFP39683.1"/>
    <property type="molecule type" value="Genomic_DNA"/>
</dbReference>
<evidence type="ECO:0000313" key="4">
    <source>
        <dbReference type="EMBL" id="GFP39683.1"/>
    </source>
</evidence>
<gene>
    <name evidence="1" type="ORF">HKBW3S33_00063</name>
    <name evidence="2" type="ORF">HKBW3S43_00347</name>
    <name evidence="3" type="ORF">HKBW3S44_01413</name>
    <name evidence="4" type="ORF">HKBW3S47_01381</name>
</gene>
<dbReference type="EMBL" id="BLSC01000149">
    <property type="protein sequence ID" value="GFP37736.1"/>
    <property type="molecule type" value="Genomic_DNA"/>
</dbReference>
<evidence type="ECO:0000313" key="2">
    <source>
        <dbReference type="EMBL" id="GFP34554.1"/>
    </source>
</evidence>
<evidence type="ECO:0000313" key="7">
    <source>
        <dbReference type="Proteomes" id="UP000576480"/>
    </source>
</evidence>
<evidence type="ECO:0000313" key="6">
    <source>
        <dbReference type="Proteomes" id="UP000569018"/>
    </source>
</evidence>
<dbReference type="Proteomes" id="UP000591948">
    <property type="component" value="Unassembled WGS sequence"/>
</dbReference>
<reference evidence="5 6" key="1">
    <citation type="journal article" date="2020" name="Front. Microbiol.">
        <title>Single-cell genomics of novel Actinobacteria with the Wood-Ljungdahl pathway discovered in a serpentinizing system.</title>
        <authorList>
            <person name="Merino N."/>
            <person name="Kawai M."/>
            <person name="Boyd E.S."/>
            <person name="Colman D.R."/>
            <person name="McGlynn S.E."/>
            <person name="Nealson K.H."/>
            <person name="Kurokawa K."/>
            <person name="Hongoh Y."/>
        </authorList>
    </citation>
    <scope>NUCLEOTIDE SEQUENCE [LARGE SCALE GENOMIC DNA]</scope>
    <source>
        <strain evidence="1 8">S33</strain>
        <strain evidence="2 7">S43</strain>
        <strain evidence="3 5">S44</strain>
        <strain evidence="4 6">S47</strain>
    </source>
</reference>
<proteinExistence type="predicted"/>
<dbReference type="EMBL" id="BLSB01000011">
    <property type="protein sequence ID" value="GFP34554.1"/>
    <property type="molecule type" value="Genomic_DNA"/>
</dbReference>
<evidence type="ECO:0000313" key="1">
    <source>
        <dbReference type="EMBL" id="GFP26648.1"/>
    </source>
</evidence>